<dbReference type="VEuPathDB" id="VectorBase:CPIJ019053"/>
<dbReference type="CDD" id="cd23667">
    <property type="entry name" value="beta-trefoil_Ricin_CqDVP-like"/>
    <property type="match status" value="1"/>
</dbReference>
<proteinExistence type="evidence at transcript level"/>
<dbReference type="VEuPathDB" id="VectorBase:CQUJHB009995"/>
<reference evidence="2" key="1">
    <citation type="submission" date="2003-09" db="EMBL/GenBank/DDBJ databases">
        <title>An insight into the salivary transcriptome and proteome of the adult female mosquito Culex pipiens quinquefasciatus.</title>
        <authorList>
            <person name="Ribeiro J.M.C."/>
            <person name="Charlab R."/>
            <person name="Pham V.M."/>
            <person name="Garfield M.K."/>
            <person name="Valenzuela J.G."/>
        </authorList>
    </citation>
    <scope>NUCLEOTIDE SEQUENCE</scope>
    <source>
        <strain evidence="2">Vero Beach</strain>
        <tissue evidence="2">Salivary gland</tissue>
    </source>
</reference>
<evidence type="ECO:0000313" key="2">
    <source>
        <dbReference type="EMBL" id="AAR18459.1"/>
    </source>
</evidence>
<dbReference type="AlphaFoldDB" id="Q6TRX8"/>
<sequence>MNGAVLLSLVLVLVQVALAYVPLGCVKIKNAHWWEWLIKSSDFDSERRHVAQGIPYQRWHIVKDGEFYWKIKLDTLDEELYESDKNNNGNYIFTWKPKTDKGSAAQWNFLRAEGGKFFIKNVKFNHCLMAKGGSWISAYPCNYNDEMFEWHIDQCG</sequence>
<organism evidence="2">
    <name type="scientific">Culex quinquefasciatus</name>
    <name type="common">Southern house mosquito</name>
    <name type="synonym">Culex pungens</name>
    <dbReference type="NCBI Taxonomy" id="7176"/>
    <lineage>
        <taxon>Eukaryota</taxon>
        <taxon>Metazoa</taxon>
        <taxon>Ecdysozoa</taxon>
        <taxon>Arthropoda</taxon>
        <taxon>Hexapoda</taxon>
        <taxon>Insecta</taxon>
        <taxon>Pterygota</taxon>
        <taxon>Neoptera</taxon>
        <taxon>Endopterygota</taxon>
        <taxon>Diptera</taxon>
        <taxon>Nematocera</taxon>
        <taxon>Culicoidea</taxon>
        <taxon>Culicidae</taxon>
        <taxon>Culicinae</taxon>
        <taxon>Culicini</taxon>
        <taxon>Culex</taxon>
        <taxon>Culex</taxon>
    </lineage>
</organism>
<dbReference type="Gene3D" id="2.80.10.50">
    <property type="match status" value="1"/>
</dbReference>
<feature type="chain" id="PRO_5004280459" evidence="1">
    <location>
        <begin position="20"/>
        <end position="156"/>
    </location>
</feature>
<evidence type="ECO:0000256" key="1">
    <source>
        <dbReference type="SAM" id="SignalP"/>
    </source>
</evidence>
<protein>
    <submittedName>
        <fullName evidence="2">Putative 16.3 kDa salivary peptide</fullName>
    </submittedName>
</protein>
<feature type="signal peptide" evidence="1">
    <location>
        <begin position="1"/>
        <end position="19"/>
    </location>
</feature>
<accession>Q6TRX8</accession>
<name>Q6TRX8_CULQU</name>
<dbReference type="EMBL" id="AY388571">
    <property type="protein sequence ID" value="AAR18459.1"/>
    <property type="molecule type" value="mRNA"/>
</dbReference>
<keyword evidence="1" id="KW-0732">Signal</keyword>
<dbReference type="SUPFAM" id="SSF50370">
    <property type="entry name" value="Ricin B-like lectins"/>
    <property type="match status" value="1"/>
</dbReference>
<dbReference type="InterPro" id="IPR035992">
    <property type="entry name" value="Ricin_B-like_lectins"/>
</dbReference>